<evidence type="ECO:0000313" key="1">
    <source>
        <dbReference type="EMBL" id="MBD8062038.1"/>
    </source>
</evidence>
<organism evidence="1 2">
    <name type="scientific">Oceanitalea stevensii</name>
    <dbReference type="NCBI Taxonomy" id="2763072"/>
    <lineage>
        <taxon>Bacteria</taxon>
        <taxon>Bacillati</taxon>
        <taxon>Actinomycetota</taxon>
        <taxon>Actinomycetes</taxon>
        <taxon>Micrococcales</taxon>
        <taxon>Bogoriellaceae</taxon>
        <taxon>Georgenia</taxon>
    </lineage>
</organism>
<proteinExistence type="predicted"/>
<sequence length="287" mass="30533">MSAFDVRAYTRDPLDLRESGTPGPSGLRPAALDAVAYLWSVEGAALDRVRDVLVTPTHADARVTAFLITWTFEQHALTERLAGVLAVNGRAVQPPPDSRQGRARRVWDERVAPTVGAVRSNLLGADVTSAHLSAGWLDAATTGLLHGRLAELDPRLAELSRLVHALKARHLEFFAAELDWRLSIGPSSSAALGRPGAARRVGSVSGARRHGRRAAAAWRWPGTRYVNPGPAGEVARQLLGRHGGIEVVRALDASFAAFPGLGRSHPIEAGLRALLGGSRRAPEPAGV</sequence>
<evidence type="ECO:0000313" key="2">
    <source>
        <dbReference type="Proteomes" id="UP000661894"/>
    </source>
</evidence>
<name>A0ABR8Z209_9MICO</name>
<comment type="caution">
    <text evidence="1">The sequence shown here is derived from an EMBL/GenBank/DDBJ whole genome shotgun (WGS) entry which is preliminary data.</text>
</comment>
<accession>A0ABR8Z209</accession>
<dbReference type="EMBL" id="JACSPO010000002">
    <property type="protein sequence ID" value="MBD8062038.1"/>
    <property type="molecule type" value="Genomic_DNA"/>
</dbReference>
<protein>
    <submittedName>
        <fullName evidence="1">Uncharacterized protein</fullName>
    </submittedName>
</protein>
<keyword evidence="2" id="KW-1185">Reference proteome</keyword>
<dbReference type="Proteomes" id="UP000661894">
    <property type="component" value="Unassembled WGS sequence"/>
</dbReference>
<dbReference type="RefSeq" id="WP_251839149.1">
    <property type="nucleotide sequence ID" value="NZ_JACSPO010000002.1"/>
</dbReference>
<reference evidence="1 2" key="1">
    <citation type="submission" date="2020-08" db="EMBL/GenBank/DDBJ databases">
        <title>A Genomic Blueprint of the Chicken Gut Microbiome.</title>
        <authorList>
            <person name="Gilroy R."/>
            <person name="Ravi A."/>
            <person name="Getino M."/>
            <person name="Pursley I."/>
            <person name="Horton D.L."/>
            <person name="Alikhan N.-F."/>
            <person name="Baker D."/>
            <person name="Gharbi K."/>
            <person name="Hall N."/>
            <person name="Watson M."/>
            <person name="Adriaenssens E.M."/>
            <person name="Foster-Nyarko E."/>
            <person name="Jarju S."/>
            <person name="Secka A."/>
            <person name="Antonio M."/>
            <person name="Oren A."/>
            <person name="Chaudhuri R."/>
            <person name="La Ragione R.M."/>
            <person name="Hildebrand F."/>
            <person name="Pallen M.J."/>
        </authorList>
    </citation>
    <scope>NUCLEOTIDE SEQUENCE [LARGE SCALE GENOMIC DNA]</scope>
    <source>
        <strain evidence="1 2">Sa1BUA1</strain>
    </source>
</reference>
<gene>
    <name evidence="1" type="ORF">H9624_06855</name>
</gene>